<dbReference type="AlphaFoldDB" id="A0A1B7MRU0"/>
<feature type="transmembrane region" description="Helical" evidence="1">
    <location>
        <begin position="165"/>
        <end position="191"/>
    </location>
</feature>
<evidence type="ECO:0000259" key="2">
    <source>
        <dbReference type="Pfam" id="PF20151"/>
    </source>
</evidence>
<proteinExistence type="predicted"/>
<dbReference type="Pfam" id="PF20151">
    <property type="entry name" value="DUF6533"/>
    <property type="match status" value="1"/>
</dbReference>
<dbReference type="Proteomes" id="UP000092154">
    <property type="component" value="Unassembled WGS sequence"/>
</dbReference>
<protein>
    <recommendedName>
        <fullName evidence="2">DUF6533 domain-containing protein</fullName>
    </recommendedName>
</protein>
<dbReference type="InterPro" id="IPR045340">
    <property type="entry name" value="DUF6533"/>
</dbReference>
<feature type="transmembrane region" description="Helical" evidence="1">
    <location>
        <begin position="124"/>
        <end position="145"/>
    </location>
</feature>
<evidence type="ECO:0000256" key="1">
    <source>
        <dbReference type="SAM" id="Phobius"/>
    </source>
</evidence>
<feature type="transmembrane region" description="Helical" evidence="1">
    <location>
        <begin position="222"/>
        <end position="241"/>
    </location>
</feature>
<gene>
    <name evidence="3" type="ORF">K503DRAFT_374120</name>
</gene>
<evidence type="ECO:0000313" key="3">
    <source>
        <dbReference type="EMBL" id="OAX35324.1"/>
    </source>
</evidence>
<keyword evidence="1" id="KW-0472">Membrane</keyword>
<keyword evidence="4" id="KW-1185">Reference proteome</keyword>
<feature type="transmembrane region" description="Helical" evidence="1">
    <location>
        <begin position="253"/>
        <end position="275"/>
    </location>
</feature>
<dbReference type="EMBL" id="KV448510">
    <property type="protein sequence ID" value="OAX35324.1"/>
    <property type="molecule type" value="Genomic_DNA"/>
</dbReference>
<feature type="transmembrane region" description="Helical" evidence="1">
    <location>
        <begin position="20"/>
        <end position="39"/>
    </location>
</feature>
<feature type="domain" description="DUF6533" evidence="2">
    <location>
        <begin position="22"/>
        <end position="66"/>
    </location>
</feature>
<sequence length="311" mass="35360">MTLVSNDPIWWPTISTSREYSYFSVISFIVVVYDWALTFGQEFELIWRQRWSLTTVLYLSVRYIAIPFTFLVMLSTLPSVSMTDSVSIITYIVTDWINIITNFMLRVVVIICLHAVYQQSRKMLIFLIAIFLLVLIASGGINVIVTRKISGEEYILSGTHLCGYNFADIAFLTLVSWILGIAWEVVVRCFAIRIGIKHFRELPQPTGWAATDCFMILVRSHVFYFASFVIVSFLHLLWFSPKIANSSSAGIQIYYGILQIAQVVQMFVLGPRLILGVRQYHEKLVANSDEGTAMTSMAFQEHINITTGSGV</sequence>
<keyword evidence="1" id="KW-0812">Transmembrane</keyword>
<organism evidence="3 4">
    <name type="scientific">Rhizopogon vinicolor AM-OR11-026</name>
    <dbReference type="NCBI Taxonomy" id="1314800"/>
    <lineage>
        <taxon>Eukaryota</taxon>
        <taxon>Fungi</taxon>
        <taxon>Dikarya</taxon>
        <taxon>Basidiomycota</taxon>
        <taxon>Agaricomycotina</taxon>
        <taxon>Agaricomycetes</taxon>
        <taxon>Agaricomycetidae</taxon>
        <taxon>Boletales</taxon>
        <taxon>Suillineae</taxon>
        <taxon>Rhizopogonaceae</taxon>
        <taxon>Rhizopogon</taxon>
    </lineage>
</organism>
<name>A0A1B7MRU0_9AGAM</name>
<accession>A0A1B7MRU0</accession>
<feature type="transmembrane region" description="Helical" evidence="1">
    <location>
        <begin position="96"/>
        <end position="117"/>
    </location>
</feature>
<dbReference type="InParanoid" id="A0A1B7MRU0"/>
<reference evidence="3 4" key="1">
    <citation type="submission" date="2016-06" db="EMBL/GenBank/DDBJ databases">
        <title>Comparative genomics of the ectomycorrhizal sister species Rhizopogon vinicolor and Rhizopogon vesiculosus (Basidiomycota: Boletales) reveals a divergence of the mating type B locus.</title>
        <authorList>
            <consortium name="DOE Joint Genome Institute"/>
            <person name="Mujic A.B."/>
            <person name="Kuo A."/>
            <person name="Tritt A."/>
            <person name="Lipzen A."/>
            <person name="Chen C."/>
            <person name="Johnson J."/>
            <person name="Sharma A."/>
            <person name="Barry K."/>
            <person name="Grigoriev I.V."/>
            <person name="Spatafora J.W."/>
        </authorList>
    </citation>
    <scope>NUCLEOTIDE SEQUENCE [LARGE SCALE GENOMIC DNA]</scope>
    <source>
        <strain evidence="3 4">AM-OR11-026</strain>
    </source>
</reference>
<keyword evidence="1" id="KW-1133">Transmembrane helix</keyword>
<feature type="transmembrane region" description="Helical" evidence="1">
    <location>
        <begin position="51"/>
        <end position="76"/>
    </location>
</feature>
<evidence type="ECO:0000313" key="4">
    <source>
        <dbReference type="Proteomes" id="UP000092154"/>
    </source>
</evidence>